<feature type="domain" description="Acyl-CoA dehydrogenase/oxidase C-terminal" evidence="7">
    <location>
        <begin position="231"/>
        <end position="391"/>
    </location>
</feature>
<proteinExistence type="inferred from homology"/>
<dbReference type="FunFam" id="2.40.110.10:FF:000011">
    <property type="entry name" value="Acyl-CoA dehydrogenase FadE34"/>
    <property type="match status" value="1"/>
</dbReference>
<dbReference type="EC" id="1.3.99.-" evidence="10"/>
<evidence type="ECO:0000256" key="3">
    <source>
        <dbReference type="ARBA" id="ARBA00022630"/>
    </source>
</evidence>
<accession>A0A238JI74</accession>
<dbReference type="InterPro" id="IPR036250">
    <property type="entry name" value="AcylCo_DH-like_C"/>
</dbReference>
<sequence>MDLEFNETELAFRDEVRAFMRSELPEDISRKVISGNELTRDDYMRWQAILNAKGWLATTWEEEYGGPGWDAVQRHIFSEESALHGAPRMPPFGLAMMGPVLIKFGTEEQKSTLLPRILDGSDWWCQGFSEPGAGSDLASMKMRAERDGDEYVLNGQKTWTTLGQYANKIFCLVRTASEGKPQASISFLLVDLDTPGVEMRPIRLIDGGYEVNEVFFTDVRVPVENLVGNENEGWTIAKYLLTHERTNIAGVGFSIMDLERYKTLAQEIKRDGMQLSDHPIYAARAAAIEADLEALRITNLRILAETRDGSAGGVGSSMLKLKGTQVRQELQDLYRSAIGPRAATLSSGLSHNEMSVPYDAGQAAQVYFLHRKLSIFGGSNEIQRNIVAKEMFRD</sequence>
<dbReference type="GO" id="GO:0050660">
    <property type="term" value="F:flavin adenine dinucleotide binding"/>
    <property type="evidence" value="ECO:0007669"/>
    <property type="project" value="InterPro"/>
</dbReference>
<dbReference type="EMBL" id="FXXP01000004">
    <property type="protein sequence ID" value="SMX30381.1"/>
    <property type="molecule type" value="Genomic_DNA"/>
</dbReference>
<dbReference type="SUPFAM" id="SSF56645">
    <property type="entry name" value="Acyl-CoA dehydrogenase NM domain-like"/>
    <property type="match status" value="1"/>
</dbReference>
<dbReference type="AlphaFoldDB" id="A0A238JI74"/>
<evidence type="ECO:0000256" key="2">
    <source>
        <dbReference type="ARBA" id="ARBA00009347"/>
    </source>
</evidence>
<evidence type="ECO:0000256" key="6">
    <source>
        <dbReference type="RuleBase" id="RU362125"/>
    </source>
</evidence>
<feature type="domain" description="Acyl-CoA dehydrogenase/oxidase N-terminal" evidence="9">
    <location>
        <begin position="7"/>
        <end position="120"/>
    </location>
</feature>
<dbReference type="Gene3D" id="1.20.140.10">
    <property type="entry name" value="Butyryl-CoA Dehydrogenase, subunit A, domain 3"/>
    <property type="match status" value="1"/>
</dbReference>
<keyword evidence="5 6" id="KW-0560">Oxidoreductase</keyword>
<dbReference type="Pfam" id="PF02771">
    <property type="entry name" value="Acyl-CoA_dh_N"/>
    <property type="match status" value="1"/>
</dbReference>
<dbReference type="RefSeq" id="WP_099249483.1">
    <property type="nucleotide sequence ID" value="NZ_FXXP01000004.1"/>
</dbReference>
<evidence type="ECO:0000256" key="5">
    <source>
        <dbReference type="ARBA" id="ARBA00023002"/>
    </source>
</evidence>
<evidence type="ECO:0000259" key="9">
    <source>
        <dbReference type="Pfam" id="PF02771"/>
    </source>
</evidence>
<dbReference type="InterPro" id="IPR006091">
    <property type="entry name" value="Acyl-CoA_Oxase/DH_mid-dom"/>
</dbReference>
<dbReference type="Proteomes" id="UP000225972">
    <property type="component" value="Unassembled WGS sequence"/>
</dbReference>
<dbReference type="Pfam" id="PF02770">
    <property type="entry name" value="Acyl-CoA_dh_M"/>
    <property type="match status" value="1"/>
</dbReference>
<dbReference type="InterPro" id="IPR046373">
    <property type="entry name" value="Acyl-CoA_Oxase/DH_mid-dom_sf"/>
</dbReference>
<dbReference type="InterPro" id="IPR009075">
    <property type="entry name" value="AcylCo_DH/oxidase_C"/>
</dbReference>
<dbReference type="InterPro" id="IPR009100">
    <property type="entry name" value="AcylCoA_DH/oxidase_NM_dom_sf"/>
</dbReference>
<evidence type="ECO:0000256" key="4">
    <source>
        <dbReference type="ARBA" id="ARBA00022827"/>
    </source>
</evidence>
<evidence type="ECO:0000313" key="11">
    <source>
        <dbReference type="Proteomes" id="UP000225972"/>
    </source>
</evidence>
<dbReference type="PANTHER" id="PTHR43292:SF3">
    <property type="entry name" value="ACYL-COA DEHYDROGENASE FADE29"/>
    <property type="match status" value="1"/>
</dbReference>
<evidence type="ECO:0000259" key="8">
    <source>
        <dbReference type="Pfam" id="PF02770"/>
    </source>
</evidence>
<gene>
    <name evidence="10" type="primary">acdA_4</name>
    <name evidence="10" type="ORF">TRP8649_04524</name>
</gene>
<comment type="similarity">
    <text evidence="2 6">Belongs to the acyl-CoA dehydrogenase family.</text>
</comment>
<dbReference type="SUPFAM" id="SSF47203">
    <property type="entry name" value="Acyl-CoA dehydrogenase C-terminal domain-like"/>
    <property type="match status" value="1"/>
</dbReference>
<dbReference type="InterPro" id="IPR037069">
    <property type="entry name" value="AcylCoA_DH/ox_N_sf"/>
</dbReference>
<name>A0A238JI74_9RHOB</name>
<dbReference type="InterPro" id="IPR052161">
    <property type="entry name" value="Mycobact_Acyl-CoA_DH"/>
</dbReference>
<organism evidence="10 11">
    <name type="scientific">Pelagimonas phthalicica</name>
    <dbReference type="NCBI Taxonomy" id="1037362"/>
    <lineage>
        <taxon>Bacteria</taxon>
        <taxon>Pseudomonadati</taxon>
        <taxon>Pseudomonadota</taxon>
        <taxon>Alphaproteobacteria</taxon>
        <taxon>Rhodobacterales</taxon>
        <taxon>Roseobacteraceae</taxon>
        <taxon>Pelagimonas</taxon>
    </lineage>
</organism>
<feature type="domain" description="Acyl-CoA oxidase/dehydrogenase middle" evidence="8">
    <location>
        <begin position="125"/>
        <end position="219"/>
    </location>
</feature>
<dbReference type="GO" id="GO:0005886">
    <property type="term" value="C:plasma membrane"/>
    <property type="evidence" value="ECO:0007669"/>
    <property type="project" value="TreeGrafter"/>
</dbReference>
<dbReference type="Pfam" id="PF00441">
    <property type="entry name" value="Acyl-CoA_dh_1"/>
    <property type="match status" value="1"/>
</dbReference>
<dbReference type="GO" id="GO:0016627">
    <property type="term" value="F:oxidoreductase activity, acting on the CH-CH group of donors"/>
    <property type="evidence" value="ECO:0007669"/>
    <property type="project" value="InterPro"/>
</dbReference>
<dbReference type="Gene3D" id="1.10.540.10">
    <property type="entry name" value="Acyl-CoA dehydrogenase/oxidase, N-terminal domain"/>
    <property type="match status" value="1"/>
</dbReference>
<dbReference type="OrthoDB" id="9775090at2"/>
<keyword evidence="3 6" id="KW-0285">Flavoprotein</keyword>
<evidence type="ECO:0000313" key="10">
    <source>
        <dbReference type="EMBL" id="SMX30381.1"/>
    </source>
</evidence>
<comment type="cofactor">
    <cofactor evidence="1 6">
        <name>FAD</name>
        <dbReference type="ChEBI" id="CHEBI:57692"/>
    </cofactor>
</comment>
<dbReference type="PANTHER" id="PTHR43292">
    <property type="entry name" value="ACYL-COA DEHYDROGENASE"/>
    <property type="match status" value="1"/>
</dbReference>
<evidence type="ECO:0000259" key="7">
    <source>
        <dbReference type="Pfam" id="PF00441"/>
    </source>
</evidence>
<protein>
    <submittedName>
        <fullName evidence="10">Acyl-CoA dehydrogenase</fullName>
        <ecNumber evidence="10">1.3.99.-</ecNumber>
    </submittedName>
</protein>
<reference evidence="11" key="1">
    <citation type="submission" date="2017-05" db="EMBL/GenBank/DDBJ databases">
        <authorList>
            <person name="Rodrigo-Torres L."/>
            <person name="Arahal R. D."/>
            <person name="Lucena T."/>
        </authorList>
    </citation>
    <scope>NUCLEOTIDE SEQUENCE [LARGE SCALE GENOMIC DNA]</scope>
    <source>
        <strain evidence="11">CECT 8649</strain>
    </source>
</reference>
<keyword evidence="4 6" id="KW-0274">FAD</keyword>
<keyword evidence="11" id="KW-1185">Reference proteome</keyword>
<evidence type="ECO:0000256" key="1">
    <source>
        <dbReference type="ARBA" id="ARBA00001974"/>
    </source>
</evidence>
<dbReference type="InterPro" id="IPR013786">
    <property type="entry name" value="AcylCoA_DH/ox_N"/>
</dbReference>
<dbReference type="Gene3D" id="2.40.110.10">
    <property type="entry name" value="Butyryl-CoA Dehydrogenase, subunit A, domain 2"/>
    <property type="match status" value="1"/>
</dbReference>